<reference evidence="4 7" key="2">
    <citation type="submission" date="2023-02" db="EMBL/GenBank/DDBJ databases">
        <title>Antimicrobial susceptibility testing and tentative epidemiological cut-off values for Lactobacillaceae family species intended for ingestion.</title>
        <authorList>
            <person name="Noehr-Meldgaard K."/>
            <person name="Struve C."/>
            <person name="Ingmer H."/>
            <person name="Koza A."/>
            <person name="Al-Nakeeb K."/>
            <person name="Agersoe Y."/>
        </authorList>
    </citation>
    <scope>NUCLEOTIDE SEQUENCE [LARGE SCALE GENOMIC DNA]</scope>
    <source>
        <strain evidence="4 7">DSM 20193</strain>
    </source>
</reference>
<dbReference type="Gene3D" id="1.10.357.10">
    <property type="entry name" value="Tetracycline Repressor, domain 2"/>
    <property type="match status" value="1"/>
</dbReference>
<dbReference type="OrthoDB" id="9810250at2"/>
<evidence type="ECO:0000256" key="1">
    <source>
        <dbReference type="ARBA" id="ARBA00023125"/>
    </source>
</evidence>
<dbReference type="PANTHER" id="PTHR43479">
    <property type="entry name" value="ACREF/ENVCD OPERON REPRESSOR-RELATED"/>
    <property type="match status" value="1"/>
</dbReference>
<organism evidence="5 6">
    <name type="scientific">Leuconostoc pseudomesenteroides</name>
    <dbReference type="NCBI Taxonomy" id="33968"/>
    <lineage>
        <taxon>Bacteria</taxon>
        <taxon>Bacillati</taxon>
        <taxon>Bacillota</taxon>
        <taxon>Bacilli</taxon>
        <taxon>Lactobacillales</taxon>
        <taxon>Lactobacillaceae</taxon>
        <taxon>Leuconostoc</taxon>
    </lineage>
</organism>
<gene>
    <name evidence="5" type="ORF">FGL85_00235</name>
    <name evidence="4" type="ORF">P1N92_03390</name>
</gene>
<evidence type="ECO:0000313" key="6">
    <source>
        <dbReference type="Proteomes" id="UP000321296"/>
    </source>
</evidence>
<accession>A0A5B8SXA5</accession>
<dbReference type="InterPro" id="IPR050624">
    <property type="entry name" value="HTH-type_Tx_Regulator"/>
</dbReference>
<dbReference type="Proteomes" id="UP000321296">
    <property type="component" value="Chromosome"/>
</dbReference>
<dbReference type="EMBL" id="JARGDN010000003">
    <property type="protein sequence ID" value="MDG9733162.1"/>
    <property type="molecule type" value="Genomic_DNA"/>
</dbReference>
<dbReference type="AlphaFoldDB" id="A0A5B8SXA5"/>
<keyword evidence="7" id="KW-1185">Reference proteome</keyword>
<dbReference type="RefSeq" id="WP_010280040.1">
    <property type="nucleotide sequence ID" value="NZ_CAXLKH010000009.1"/>
</dbReference>
<reference evidence="5 6" key="1">
    <citation type="submission" date="2019-06" db="EMBL/GenBank/DDBJ databases">
        <title>Genome analyses of bacteria isolated from kimchi.</title>
        <authorList>
            <person name="Lee S."/>
            <person name="Ahn S."/>
            <person name="Roh S."/>
        </authorList>
    </citation>
    <scope>NUCLEOTIDE SEQUENCE [LARGE SCALE GENOMIC DNA]</scope>
    <source>
        <strain evidence="5 6">CBA3630</strain>
    </source>
</reference>
<dbReference type="PROSITE" id="PS50977">
    <property type="entry name" value="HTH_TETR_2"/>
    <property type="match status" value="1"/>
</dbReference>
<dbReference type="SUPFAM" id="SSF46689">
    <property type="entry name" value="Homeodomain-like"/>
    <property type="match status" value="1"/>
</dbReference>
<dbReference type="GO" id="GO:0003677">
    <property type="term" value="F:DNA binding"/>
    <property type="evidence" value="ECO:0007669"/>
    <property type="project" value="UniProtKB-UniRule"/>
</dbReference>
<feature type="DNA-binding region" description="H-T-H motif" evidence="2">
    <location>
        <begin position="29"/>
        <end position="48"/>
    </location>
</feature>
<protein>
    <submittedName>
        <fullName evidence="5">TetR/AcrR family transcriptional regulator</fullName>
    </submittedName>
</protein>
<dbReference type="PANTHER" id="PTHR43479:SF7">
    <property type="entry name" value="TETR-FAMILY TRANSCRIPTIONAL REGULATOR"/>
    <property type="match status" value="1"/>
</dbReference>
<evidence type="ECO:0000256" key="2">
    <source>
        <dbReference type="PROSITE-ProRule" id="PRU00335"/>
    </source>
</evidence>
<evidence type="ECO:0000313" key="4">
    <source>
        <dbReference type="EMBL" id="MDG9733162.1"/>
    </source>
</evidence>
<dbReference type="EMBL" id="CP042383">
    <property type="protein sequence ID" value="QEA41071.1"/>
    <property type="molecule type" value="Genomic_DNA"/>
</dbReference>
<evidence type="ECO:0000259" key="3">
    <source>
        <dbReference type="PROSITE" id="PS50977"/>
    </source>
</evidence>
<dbReference type="KEGG" id="lpse:FGL85_00235"/>
<feature type="domain" description="HTH tetR-type" evidence="3">
    <location>
        <begin position="6"/>
        <end position="66"/>
    </location>
</feature>
<proteinExistence type="predicted"/>
<evidence type="ECO:0000313" key="7">
    <source>
        <dbReference type="Proteomes" id="UP001529201"/>
    </source>
</evidence>
<dbReference type="Proteomes" id="UP001529201">
    <property type="component" value="Unassembled WGS sequence"/>
</dbReference>
<name>A0A5B8SXA5_LEUPS</name>
<sequence>MDKRVLQTKTALRQSLFDLLENQTLDKISVVDLCQNAAISRRTFYIHYSKISDIFDEYQYEIYETVVNNLNHSHNTPQSLVETVDRILKSNFVGFRQLCLNNAHYKLVQRLEELLLVSLNDSLNIQNEQQKYLVNVYISSGLIKSYITWFKSNGRITEATLNETNKKIFSTLIALN</sequence>
<keyword evidence="1 2" id="KW-0238">DNA-binding</keyword>
<evidence type="ECO:0000313" key="5">
    <source>
        <dbReference type="EMBL" id="QEA41071.1"/>
    </source>
</evidence>
<dbReference type="InterPro" id="IPR009057">
    <property type="entry name" value="Homeodomain-like_sf"/>
</dbReference>
<dbReference type="InterPro" id="IPR001647">
    <property type="entry name" value="HTH_TetR"/>
</dbReference>
<dbReference type="GeneID" id="64345422"/>